<protein>
    <submittedName>
        <fullName evidence="1">Uncharacterized protein</fullName>
    </submittedName>
</protein>
<dbReference type="EMBL" id="OU594942">
    <property type="protein sequence ID" value="CAG9277794.1"/>
    <property type="molecule type" value="Genomic_DNA"/>
</dbReference>
<feature type="non-terminal residue" evidence="1">
    <location>
        <position position="34"/>
    </location>
</feature>
<name>A0A8J9S049_PHATR</name>
<organism evidence="1">
    <name type="scientific">Phaeodactylum tricornutum</name>
    <name type="common">Diatom</name>
    <dbReference type="NCBI Taxonomy" id="2850"/>
    <lineage>
        <taxon>Eukaryota</taxon>
        <taxon>Sar</taxon>
        <taxon>Stramenopiles</taxon>
        <taxon>Ochrophyta</taxon>
        <taxon>Bacillariophyta</taxon>
        <taxon>Bacillariophyceae</taxon>
        <taxon>Bacillariophycidae</taxon>
        <taxon>Naviculales</taxon>
        <taxon>Phaeodactylaceae</taxon>
        <taxon>Phaeodactylum</taxon>
    </lineage>
</organism>
<evidence type="ECO:0000313" key="1">
    <source>
        <dbReference type="EMBL" id="CAG9277794.1"/>
    </source>
</evidence>
<dbReference type="Proteomes" id="UP000836788">
    <property type="component" value="Chromosome 1"/>
</dbReference>
<dbReference type="AlphaFoldDB" id="A0A8J9S049"/>
<accession>A0A8J9S049</accession>
<sequence length="34" mass="4063">MSAAHTERFIPERQKLDQLSIVKDYATVPRLEYR</sequence>
<proteinExistence type="predicted"/>
<gene>
    <name evidence="1" type="ORF">PTTT1_LOCUS4910</name>
</gene>
<reference evidence="1" key="1">
    <citation type="submission" date="2022-02" db="EMBL/GenBank/DDBJ databases">
        <authorList>
            <person name="Giguere J D."/>
        </authorList>
    </citation>
    <scope>NUCLEOTIDE SEQUENCE</scope>
    <source>
        <strain evidence="1">CCAP 1055/1</strain>
    </source>
</reference>